<gene>
    <name evidence="2" type="ORF">GKD88_11990</name>
    <name evidence="1" type="ORF">GKE08_12320</name>
</gene>
<dbReference type="Proteomes" id="UP000433575">
    <property type="component" value="Unassembled WGS sequence"/>
</dbReference>
<dbReference type="RefSeq" id="WP_154239267.1">
    <property type="nucleotide sequence ID" value="NZ_CALJPI010000032.1"/>
</dbReference>
<accession>A0A6N7S899</accession>
<sequence>MTKRKIGILALLVLCLFFLVYRSIHIKRVQLSSSQHPCIWLSVDEKPLLFLNLNRQFVFDSEYKILNSQLQVKSYLPGLAIFSEPISQISDYWVNLDDHGFSYYFSVLEQQRDIVPSCQFAFVSDELEKELIRQNNNVRWFQQDELANNPSSKIQFYRIWTLQTDTLEIAVRCPDFMLELVLPAVEATFNRLAK</sequence>
<dbReference type="Proteomes" id="UP000480929">
    <property type="component" value="Unassembled WGS sequence"/>
</dbReference>
<evidence type="ECO:0000313" key="2">
    <source>
        <dbReference type="EMBL" id="MSC33841.1"/>
    </source>
</evidence>
<reference evidence="3 4" key="1">
    <citation type="journal article" date="2019" name="Nat. Med.">
        <title>A library of human gut bacterial isolates paired with longitudinal multiomics data enables mechanistic microbiome research.</title>
        <authorList>
            <person name="Poyet M."/>
            <person name="Groussin M."/>
            <person name="Gibbons S.M."/>
            <person name="Avila-Pacheco J."/>
            <person name="Jiang X."/>
            <person name="Kearney S.M."/>
            <person name="Perrotta A.R."/>
            <person name="Berdy B."/>
            <person name="Zhao S."/>
            <person name="Lieberman T.D."/>
            <person name="Swanson P.K."/>
            <person name="Smith M."/>
            <person name="Roesemann S."/>
            <person name="Alexander J.E."/>
            <person name="Rich S.A."/>
            <person name="Livny J."/>
            <person name="Vlamakis H."/>
            <person name="Clish C."/>
            <person name="Bullock K."/>
            <person name="Deik A."/>
            <person name="Scott J."/>
            <person name="Pierce K.A."/>
            <person name="Xavier R.J."/>
            <person name="Alm E.J."/>
        </authorList>
    </citation>
    <scope>NUCLEOTIDE SEQUENCE [LARGE SCALE GENOMIC DNA]</scope>
    <source>
        <strain evidence="1 3">BIOML-A4</strain>
        <strain evidence="2 4">BIOML-A5</strain>
    </source>
</reference>
<evidence type="ECO:0000313" key="4">
    <source>
        <dbReference type="Proteomes" id="UP000480929"/>
    </source>
</evidence>
<protein>
    <submittedName>
        <fullName evidence="1">Uncharacterized protein</fullName>
    </submittedName>
</protein>
<organism evidence="1 3">
    <name type="scientific">Holdemania massiliensis</name>
    <dbReference type="NCBI Taxonomy" id="1468449"/>
    <lineage>
        <taxon>Bacteria</taxon>
        <taxon>Bacillati</taxon>
        <taxon>Bacillota</taxon>
        <taxon>Erysipelotrichia</taxon>
        <taxon>Erysipelotrichales</taxon>
        <taxon>Erysipelotrichaceae</taxon>
        <taxon>Holdemania</taxon>
    </lineage>
</organism>
<evidence type="ECO:0000313" key="3">
    <source>
        <dbReference type="Proteomes" id="UP000433575"/>
    </source>
</evidence>
<dbReference type="OrthoDB" id="9982008at2"/>
<name>A0A6N7S899_9FIRM</name>
<proteinExistence type="predicted"/>
<dbReference type="EMBL" id="WKPI01000022">
    <property type="protein sequence ID" value="MSC33841.1"/>
    <property type="molecule type" value="Genomic_DNA"/>
</dbReference>
<evidence type="ECO:0000313" key="1">
    <source>
        <dbReference type="EMBL" id="MSA90111.1"/>
    </source>
</evidence>
<comment type="caution">
    <text evidence="1">The sequence shown here is derived from an EMBL/GenBank/DDBJ whole genome shotgun (WGS) entry which is preliminary data.</text>
</comment>
<dbReference type="EMBL" id="WKPJ01000020">
    <property type="protein sequence ID" value="MSA90111.1"/>
    <property type="molecule type" value="Genomic_DNA"/>
</dbReference>
<keyword evidence="4" id="KW-1185">Reference proteome</keyword>
<dbReference type="AlphaFoldDB" id="A0A6N7S899"/>